<evidence type="ECO:0000313" key="2">
    <source>
        <dbReference type="Proteomes" id="UP001597375"/>
    </source>
</evidence>
<accession>A0ABW5DCZ9</accession>
<dbReference type="EMBL" id="JBHUIT010000031">
    <property type="protein sequence ID" value="MFD2257526.1"/>
    <property type="molecule type" value="Genomic_DNA"/>
</dbReference>
<comment type="caution">
    <text evidence="1">The sequence shown here is derived from an EMBL/GenBank/DDBJ whole genome shotgun (WGS) entry which is preliminary data.</text>
</comment>
<sequence length="299" mass="34448">MSSLSQDIPPSREPLHILSCAIGYSPDRIQEFLKSFIRHTEHAEMTLFIHKKHADDYESINHPRITFRAVDHRIPKKQHIEEIIPDFFLTLLGLRNKTDARFYPVMCGRHFYYAEYLKKEVFQEGKCPTVMLTDSRDVVFQRDPEPLAEGVDVEFALEDSLIRDEKKNRKWIAGLFGDEVASELEQYPVSCAGTTLARGPVMLDYLAKMTGTLLRNRPLVCRRTCYDQGSHNQIVRKGNLPNPTYNDPFSERIATLAVTEDLKVNFEGDKILINGKAPAVIHQWDRHPELAEFVTRTYA</sequence>
<protein>
    <submittedName>
        <fullName evidence="1">Uncharacterized protein</fullName>
    </submittedName>
</protein>
<proteinExistence type="predicted"/>
<dbReference type="RefSeq" id="WP_386820836.1">
    <property type="nucleotide sequence ID" value="NZ_JBHUIT010000031.1"/>
</dbReference>
<reference evidence="2" key="1">
    <citation type="journal article" date="2019" name="Int. J. Syst. Evol. Microbiol.">
        <title>The Global Catalogue of Microorganisms (GCM) 10K type strain sequencing project: providing services to taxonomists for standard genome sequencing and annotation.</title>
        <authorList>
            <consortium name="The Broad Institute Genomics Platform"/>
            <consortium name="The Broad Institute Genome Sequencing Center for Infectious Disease"/>
            <person name="Wu L."/>
            <person name="Ma J."/>
        </authorList>
    </citation>
    <scope>NUCLEOTIDE SEQUENCE [LARGE SCALE GENOMIC DNA]</scope>
    <source>
        <strain evidence="2">CGMCC 4.7106</strain>
    </source>
</reference>
<gene>
    <name evidence="1" type="ORF">ACFSSA_12660</name>
</gene>
<dbReference type="Proteomes" id="UP001597375">
    <property type="component" value="Unassembled WGS sequence"/>
</dbReference>
<evidence type="ECO:0000313" key="1">
    <source>
        <dbReference type="EMBL" id="MFD2257526.1"/>
    </source>
</evidence>
<name>A0ABW5DCZ9_9BACT</name>
<organism evidence="1 2">
    <name type="scientific">Luteolibacter algae</name>
    <dbReference type="NCBI Taxonomy" id="454151"/>
    <lineage>
        <taxon>Bacteria</taxon>
        <taxon>Pseudomonadati</taxon>
        <taxon>Verrucomicrobiota</taxon>
        <taxon>Verrucomicrobiia</taxon>
        <taxon>Verrucomicrobiales</taxon>
        <taxon>Verrucomicrobiaceae</taxon>
        <taxon>Luteolibacter</taxon>
    </lineage>
</organism>
<keyword evidence="2" id="KW-1185">Reference proteome</keyword>